<keyword evidence="4" id="KW-0813">Transport</keyword>
<dbReference type="PANTHER" id="PTHR43134:SF3">
    <property type="entry name" value="FLAGELLAR BIOSYNTHESIS PROTEIN FLHF"/>
    <property type="match status" value="1"/>
</dbReference>
<dbReference type="AlphaFoldDB" id="A0A1M6E359"/>
<dbReference type="STRING" id="1121919.SAMN02745975_00627"/>
<keyword evidence="8" id="KW-0653">Protein transport</keyword>
<evidence type="ECO:0000256" key="6">
    <source>
        <dbReference type="ARBA" id="ARBA00022741"/>
    </source>
</evidence>
<sequence>MKVKRYIGNDPQETMLKIKSELGSNAVILHSRKIKKPGFFGFMKKPLIEMVAAIEENKEKPERDIQKGKLTAIVSNPPHQEGSKIDLLQNQIGNIENLLNNVLDKIGYNQDDKGNHQEALYKKYHDLLVVNDVDPQIADKLLTIVRKQVSFTEDNEEAILRTIRIAVREYLESPETIGDNFEKKRIIVFVGPTGVGKTTTLAKLAAKLSITKGKRVGVITSDTYRIAAVEQLKIYSEILSIPIRIVYEPNEINEAIEAFSDRDVILIDTAGRNHKNEEQLEEIKTLIKHIIDPEIYLVMSATTGNRDITNIIKSYQFIENYRIIFTKLDEAVTIGNVLNAKIKTGKKLSYVTTGQSVPDDLEIAQPDKLANMIVGEFHE</sequence>
<dbReference type="PANTHER" id="PTHR43134">
    <property type="entry name" value="SIGNAL RECOGNITION PARTICLE RECEPTOR SUBUNIT ALPHA"/>
    <property type="match status" value="1"/>
</dbReference>
<gene>
    <name evidence="16" type="ORF">SAMN02745975_00627</name>
</gene>
<dbReference type="SMART" id="SM00962">
    <property type="entry name" value="SRP54"/>
    <property type="match status" value="1"/>
</dbReference>
<dbReference type="GO" id="GO:0006614">
    <property type="term" value="P:SRP-dependent cotranslational protein targeting to membrane"/>
    <property type="evidence" value="ECO:0007669"/>
    <property type="project" value="UniProtKB-UniRule"/>
</dbReference>
<dbReference type="GO" id="GO:0005525">
    <property type="term" value="F:GTP binding"/>
    <property type="evidence" value="ECO:0007669"/>
    <property type="project" value="UniProtKB-UniRule"/>
</dbReference>
<dbReference type="GO" id="GO:0015031">
    <property type="term" value="P:protein transport"/>
    <property type="evidence" value="ECO:0007669"/>
    <property type="project" value="UniProtKB-KW"/>
</dbReference>
<keyword evidence="10" id="KW-0472">Membrane</keyword>
<dbReference type="GO" id="GO:0044781">
    <property type="term" value="P:bacterial-type flagellum organization"/>
    <property type="evidence" value="ECO:0007669"/>
    <property type="project" value="UniProtKB-UniRule"/>
</dbReference>
<protein>
    <recommendedName>
        <fullName evidence="3 13">Flagellar biosynthesis protein FlhF</fullName>
    </recommendedName>
</protein>
<keyword evidence="16" id="KW-0966">Cell projection</keyword>
<dbReference type="Pfam" id="PF00448">
    <property type="entry name" value="SRP54"/>
    <property type="match status" value="1"/>
</dbReference>
<dbReference type="GO" id="GO:0005047">
    <property type="term" value="F:signal recognition particle binding"/>
    <property type="evidence" value="ECO:0007669"/>
    <property type="project" value="TreeGrafter"/>
</dbReference>
<dbReference type="SMART" id="SM00382">
    <property type="entry name" value="AAA"/>
    <property type="match status" value="1"/>
</dbReference>
<dbReference type="InterPro" id="IPR000897">
    <property type="entry name" value="SRP54_GTPase_dom"/>
</dbReference>
<keyword evidence="17" id="KW-1185">Reference proteome</keyword>
<dbReference type="InterPro" id="IPR027417">
    <property type="entry name" value="P-loop_NTPase"/>
</dbReference>
<evidence type="ECO:0000256" key="13">
    <source>
        <dbReference type="NCBIfam" id="TIGR03499"/>
    </source>
</evidence>
<dbReference type="InterPro" id="IPR047040">
    <property type="entry name" value="FlhF__GTPase_dom"/>
</dbReference>
<keyword evidence="5" id="KW-1003">Cell membrane</keyword>
<evidence type="ECO:0000256" key="7">
    <source>
        <dbReference type="ARBA" id="ARBA00022795"/>
    </source>
</evidence>
<evidence type="ECO:0000259" key="14">
    <source>
        <dbReference type="SMART" id="SM00382"/>
    </source>
</evidence>
<comment type="function">
    <text evidence="12">Necessary for flagellar biosynthesis. May be involved in translocation of the flagellum.</text>
</comment>
<dbReference type="FunFam" id="3.40.50.300:FF:000695">
    <property type="entry name" value="Flagellar biosynthesis regulator FlhF"/>
    <property type="match status" value="1"/>
</dbReference>
<feature type="domain" description="SRP54-type proteins GTP-binding" evidence="15">
    <location>
        <begin position="184"/>
        <end position="375"/>
    </location>
</feature>
<evidence type="ECO:0000256" key="11">
    <source>
        <dbReference type="ARBA" id="ARBA00023225"/>
    </source>
</evidence>
<evidence type="ECO:0000256" key="12">
    <source>
        <dbReference type="ARBA" id="ARBA00025337"/>
    </source>
</evidence>
<dbReference type="RefSeq" id="WP_110939912.1">
    <property type="nucleotide sequence ID" value="NZ_FQZV01000007.1"/>
</dbReference>
<keyword evidence="7" id="KW-1005">Bacterial flagellum biogenesis</keyword>
<keyword evidence="16" id="KW-0282">Flagellum</keyword>
<evidence type="ECO:0000256" key="2">
    <source>
        <dbReference type="ARBA" id="ARBA00008531"/>
    </source>
</evidence>
<dbReference type="OrthoDB" id="9778554at2"/>
<comment type="subcellular location">
    <subcellularLocation>
        <location evidence="1">Cell membrane</location>
        <topology evidence="1">Peripheral membrane protein</topology>
        <orientation evidence="1">Cytoplasmic side</orientation>
    </subcellularLocation>
</comment>
<dbReference type="SUPFAM" id="SSF52540">
    <property type="entry name" value="P-loop containing nucleoside triphosphate hydrolases"/>
    <property type="match status" value="1"/>
</dbReference>
<dbReference type="Proteomes" id="UP000184536">
    <property type="component" value="Unassembled WGS sequence"/>
</dbReference>
<reference evidence="17" key="1">
    <citation type="submission" date="2016-11" db="EMBL/GenBank/DDBJ databases">
        <authorList>
            <person name="Varghese N."/>
            <person name="Submissions S."/>
        </authorList>
    </citation>
    <scope>NUCLEOTIDE SEQUENCE [LARGE SCALE GENOMIC DNA]</scope>
    <source>
        <strain evidence="17">DSM 17957</strain>
    </source>
</reference>
<evidence type="ECO:0000256" key="9">
    <source>
        <dbReference type="ARBA" id="ARBA00023134"/>
    </source>
</evidence>
<evidence type="ECO:0000256" key="1">
    <source>
        <dbReference type="ARBA" id="ARBA00004413"/>
    </source>
</evidence>
<proteinExistence type="inferred from homology"/>
<organism evidence="16 17">
    <name type="scientific">Geosporobacter subterraneus DSM 17957</name>
    <dbReference type="NCBI Taxonomy" id="1121919"/>
    <lineage>
        <taxon>Bacteria</taxon>
        <taxon>Bacillati</taxon>
        <taxon>Bacillota</taxon>
        <taxon>Clostridia</taxon>
        <taxon>Peptostreptococcales</taxon>
        <taxon>Thermotaleaceae</taxon>
        <taxon>Geosporobacter</taxon>
    </lineage>
</organism>
<keyword evidence="11" id="KW-1006">Bacterial flagellum protein export</keyword>
<dbReference type="Gene3D" id="1.20.120.1380">
    <property type="entry name" value="Flagellar FlhF biosynthesis protein, N domain"/>
    <property type="match status" value="1"/>
</dbReference>
<dbReference type="InterPro" id="IPR020006">
    <property type="entry name" value="FlhF"/>
</dbReference>
<name>A0A1M6E359_9FIRM</name>
<evidence type="ECO:0000313" key="17">
    <source>
        <dbReference type="Proteomes" id="UP000184536"/>
    </source>
</evidence>
<dbReference type="CDD" id="cd17873">
    <property type="entry name" value="FlhF"/>
    <property type="match status" value="1"/>
</dbReference>
<evidence type="ECO:0000256" key="3">
    <source>
        <dbReference type="ARBA" id="ARBA00014919"/>
    </source>
</evidence>
<evidence type="ECO:0000256" key="8">
    <source>
        <dbReference type="ARBA" id="ARBA00022927"/>
    </source>
</evidence>
<evidence type="ECO:0000313" key="16">
    <source>
        <dbReference type="EMBL" id="SHI79835.1"/>
    </source>
</evidence>
<feature type="domain" description="AAA+ ATPase" evidence="14">
    <location>
        <begin position="183"/>
        <end position="329"/>
    </location>
</feature>
<dbReference type="GO" id="GO:0003924">
    <property type="term" value="F:GTPase activity"/>
    <property type="evidence" value="ECO:0007669"/>
    <property type="project" value="UniProtKB-UniRule"/>
</dbReference>
<evidence type="ECO:0000256" key="5">
    <source>
        <dbReference type="ARBA" id="ARBA00022475"/>
    </source>
</evidence>
<keyword evidence="16" id="KW-0969">Cilium</keyword>
<dbReference type="Gene3D" id="3.40.50.300">
    <property type="entry name" value="P-loop containing nucleotide triphosphate hydrolases"/>
    <property type="match status" value="1"/>
</dbReference>
<dbReference type="GO" id="GO:0005886">
    <property type="term" value="C:plasma membrane"/>
    <property type="evidence" value="ECO:0007669"/>
    <property type="project" value="UniProtKB-SubCell"/>
</dbReference>
<comment type="similarity">
    <text evidence="2">Belongs to the GTP-binding SRP family.</text>
</comment>
<evidence type="ECO:0000259" key="15">
    <source>
        <dbReference type="SMART" id="SM00962"/>
    </source>
</evidence>
<dbReference type="EMBL" id="FQZV01000007">
    <property type="protein sequence ID" value="SHI79835.1"/>
    <property type="molecule type" value="Genomic_DNA"/>
</dbReference>
<evidence type="ECO:0000256" key="4">
    <source>
        <dbReference type="ARBA" id="ARBA00022448"/>
    </source>
</evidence>
<keyword evidence="6" id="KW-0547">Nucleotide-binding</keyword>
<keyword evidence="9" id="KW-0342">GTP-binding</keyword>
<accession>A0A1M6E359</accession>
<dbReference type="InterPro" id="IPR003593">
    <property type="entry name" value="AAA+_ATPase"/>
</dbReference>
<dbReference type="NCBIfam" id="TIGR03499">
    <property type="entry name" value="FlhF"/>
    <property type="match status" value="1"/>
</dbReference>
<evidence type="ECO:0000256" key="10">
    <source>
        <dbReference type="ARBA" id="ARBA00023136"/>
    </source>
</evidence>